<evidence type="ECO:0000256" key="1">
    <source>
        <dbReference type="SAM" id="Phobius"/>
    </source>
</evidence>
<feature type="transmembrane region" description="Helical" evidence="1">
    <location>
        <begin position="438"/>
        <end position="457"/>
    </location>
</feature>
<feature type="transmembrane region" description="Helical" evidence="1">
    <location>
        <begin position="407"/>
        <end position="426"/>
    </location>
</feature>
<keyword evidence="1" id="KW-0472">Membrane</keyword>
<dbReference type="RefSeq" id="WP_136740343.1">
    <property type="nucleotide sequence ID" value="NZ_SUMB01000004.1"/>
</dbReference>
<comment type="caution">
    <text evidence="2">The sequence shown here is derived from an EMBL/GenBank/DDBJ whole genome shotgun (WGS) entry which is preliminary data.</text>
</comment>
<accession>A0A4V5ML58</accession>
<evidence type="ECO:0000313" key="3">
    <source>
        <dbReference type="Proteomes" id="UP000308697"/>
    </source>
</evidence>
<protein>
    <submittedName>
        <fullName evidence="2">Oxidoreductase</fullName>
    </submittedName>
</protein>
<organism evidence="2 3">
    <name type="scientific">Streptomyces piniterrae</name>
    <dbReference type="NCBI Taxonomy" id="2571125"/>
    <lineage>
        <taxon>Bacteria</taxon>
        <taxon>Bacillati</taxon>
        <taxon>Actinomycetota</taxon>
        <taxon>Actinomycetes</taxon>
        <taxon>Kitasatosporales</taxon>
        <taxon>Streptomycetaceae</taxon>
        <taxon>Streptomyces</taxon>
    </lineage>
</organism>
<name>A0A4V5ML58_9ACTN</name>
<evidence type="ECO:0000313" key="2">
    <source>
        <dbReference type="EMBL" id="TJZ54418.1"/>
    </source>
</evidence>
<dbReference type="OrthoDB" id="5194370at2"/>
<keyword evidence="3" id="KW-1185">Reference proteome</keyword>
<keyword evidence="1" id="KW-1133">Transmembrane helix</keyword>
<proteinExistence type="predicted"/>
<dbReference type="Proteomes" id="UP000308697">
    <property type="component" value="Unassembled WGS sequence"/>
</dbReference>
<keyword evidence="1" id="KW-0812">Transmembrane</keyword>
<gene>
    <name evidence="2" type="ORF">FCH28_14905</name>
</gene>
<dbReference type="EMBL" id="SUMB01000004">
    <property type="protein sequence ID" value="TJZ54418.1"/>
    <property type="molecule type" value="Genomic_DNA"/>
</dbReference>
<sequence>MHSYEELTSAERQLWDAYLTGRLVDFRTGGPEDDPENGGDWDAERTIRAGVARALLLGGNPGQPGSIPALRIAGARISGVLDLSGADIEHGMWFKECWFERGVGLYGATTRTVEITGSRLPGLNLTMARVEGRVVLRRTVLSGSLELVNARLAGELILSDAVISHPGDWALVAGGLAMEGGLFCRRTIVHGGIRLLGAHLPGGLHMEEARLRHPEGVALLADRAVVSSLAMSEGFTAEGTVSLRGAQIADQLTLDNAVLQARGTALDCTHMQAGAFVFTPAEPPSGPVDLQDARAGTVHDRAGAWPDTVRLQGFTYGSLHDSTELQASSAGQGSSVGRRVAWIRRHPGYAAQPYEQLAAWYRRLGHDDDARRVMLAKQRHRRKTLGLPARLWGHLLDGTVGYGYRPWLAGVWLAALVLLGTTVFGAHSPRPTEPGQVPPFNAFVYTLDLLIPIGGLGQRTSWYWQGGTAAWLSYALVAAGWILTTAVLAGITRTLNRN</sequence>
<feature type="transmembrane region" description="Helical" evidence="1">
    <location>
        <begin position="469"/>
        <end position="491"/>
    </location>
</feature>
<reference evidence="2 3" key="1">
    <citation type="submission" date="2019-04" db="EMBL/GenBank/DDBJ databases">
        <title>Streptomyces piniterrae sp. nov., a heliquinomycin-producing actinomycete isolated from rhizosphere soil of Pinus yunnanensis.</title>
        <authorList>
            <person name="Zhuang X."/>
            <person name="Zhao J."/>
        </authorList>
    </citation>
    <scope>NUCLEOTIDE SEQUENCE [LARGE SCALE GENOMIC DNA]</scope>
    <source>
        <strain evidence="3">jys28</strain>
    </source>
</reference>
<dbReference type="AlphaFoldDB" id="A0A4V5ML58"/>